<evidence type="ECO:0000256" key="1">
    <source>
        <dbReference type="ARBA" id="ARBA00010541"/>
    </source>
</evidence>
<dbReference type="InterPro" id="IPR001940">
    <property type="entry name" value="Peptidase_S1C"/>
</dbReference>
<proteinExistence type="inferred from homology"/>
<comment type="similarity">
    <text evidence="1">Belongs to the peptidase S1C family.</text>
</comment>
<feature type="region of interest" description="Disordered" evidence="5">
    <location>
        <begin position="84"/>
        <end position="103"/>
    </location>
</feature>
<protein>
    <submittedName>
        <fullName evidence="8">S1C family serine protease</fullName>
        <ecNumber evidence="8">3.4.21.-</ecNumber>
    </submittedName>
</protein>
<evidence type="ECO:0000313" key="9">
    <source>
        <dbReference type="Proteomes" id="UP001597497"/>
    </source>
</evidence>
<dbReference type="GO" id="GO:0006508">
    <property type="term" value="P:proteolysis"/>
    <property type="evidence" value="ECO:0007669"/>
    <property type="project" value="UniProtKB-KW"/>
</dbReference>
<dbReference type="EMBL" id="JBHUMM010000025">
    <property type="protein sequence ID" value="MFD2672174.1"/>
    <property type="molecule type" value="Genomic_DNA"/>
</dbReference>
<evidence type="ECO:0000256" key="2">
    <source>
        <dbReference type="ARBA" id="ARBA00022670"/>
    </source>
</evidence>
<dbReference type="PRINTS" id="PR00834">
    <property type="entry name" value="PROTEASES2C"/>
</dbReference>
<keyword evidence="4" id="KW-0720">Serine protease</keyword>
<feature type="domain" description="PDZ" evidence="7">
    <location>
        <begin position="328"/>
        <end position="416"/>
    </location>
</feature>
<keyword evidence="9" id="KW-1185">Reference proteome</keyword>
<keyword evidence="3 8" id="KW-0378">Hydrolase</keyword>
<keyword evidence="6" id="KW-0472">Membrane</keyword>
<dbReference type="RefSeq" id="WP_379929697.1">
    <property type="nucleotide sequence ID" value="NZ_JBHUMM010000025.1"/>
</dbReference>
<keyword evidence="6" id="KW-0812">Transmembrane</keyword>
<dbReference type="SUPFAM" id="SSF50156">
    <property type="entry name" value="PDZ domain-like"/>
    <property type="match status" value="1"/>
</dbReference>
<sequence length="431" mass="46818">MSWMDRDDFYRRKPRMDGDEHFKVGRRSRGSASSGNWRTIALLLSVCLCVVSVVVIVANVTSGGTSDPGADKELVSVFADDIREEEEEQEQQTRTAEDEKLASSDGMSVLDLNNQLIEITDRIQPAIVSILNYQTEEMEPEEVLQGSGIIIKKEDGDAFIVTNHHVVEAGAVLEVVLSDGEVRDAELVGSDWLTDLAVIRIDGSGIGQVAEFGNSNKLRKGEMAVAIGNPLGLNFSQSISFGVISDARLTMPIELDGTRWEMDVIQTDAAINHGNSGGALLNLRGEVVGINSMKIADLGVEGIGFAIPINDAKPIIESLMDLGIVERPFIGIAFTEVSAYVEQEEVELDVPAEAENGLIVLQVEADGPAEAAGIEKGDIIVALDENEINTQSQLRRYLYEEKAIGDELTVTFYRDGESSTVELELGMIVFD</sequence>
<evidence type="ECO:0000313" key="8">
    <source>
        <dbReference type="EMBL" id="MFD2672174.1"/>
    </source>
</evidence>
<reference evidence="9" key="1">
    <citation type="journal article" date="2019" name="Int. J. Syst. Evol. Microbiol.">
        <title>The Global Catalogue of Microorganisms (GCM) 10K type strain sequencing project: providing services to taxonomists for standard genome sequencing and annotation.</title>
        <authorList>
            <consortium name="The Broad Institute Genomics Platform"/>
            <consortium name="The Broad Institute Genome Sequencing Center for Infectious Disease"/>
            <person name="Wu L."/>
            <person name="Ma J."/>
        </authorList>
    </citation>
    <scope>NUCLEOTIDE SEQUENCE [LARGE SCALE GENOMIC DNA]</scope>
    <source>
        <strain evidence="9">KCTC 33676</strain>
    </source>
</reference>
<name>A0ABW5RC48_9BACL</name>
<feature type="transmembrane region" description="Helical" evidence="6">
    <location>
        <begin position="36"/>
        <end position="58"/>
    </location>
</feature>
<dbReference type="InterPro" id="IPR001478">
    <property type="entry name" value="PDZ"/>
</dbReference>
<accession>A0ABW5RC48</accession>
<dbReference type="EC" id="3.4.21.-" evidence="8"/>
<dbReference type="SUPFAM" id="SSF50494">
    <property type="entry name" value="Trypsin-like serine proteases"/>
    <property type="match status" value="1"/>
</dbReference>
<dbReference type="GO" id="GO:0008233">
    <property type="term" value="F:peptidase activity"/>
    <property type="evidence" value="ECO:0007669"/>
    <property type="project" value="UniProtKB-KW"/>
</dbReference>
<dbReference type="PANTHER" id="PTHR22939:SF129">
    <property type="entry name" value="SERINE PROTEASE HTRA2, MITOCHONDRIAL"/>
    <property type="match status" value="1"/>
</dbReference>
<dbReference type="PANTHER" id="PTHR22939">
    <property type="entry name" value="SERINE PROTEASE FAMILY S1C HTRA-RELATED"/>
    <property type="match status" value="1"/>
</dbReference>
<gene>
    <name evidence="8" type="ORF">ACFSUC_11235</name>
</gene>
<dbReference type="Gene3D" id="2.40.10.120">
    <property type="match status" value="1"/>
</dbReference>
<evidence type="ECO:0000256" key="4">
    <source>
        <dbReference type="ARBA" id="ARBA00022825"/>
    </source>
</evidence>
<dbReference type="InterPro" id="IPR009003">
    <property type="entry name" value="Peptidase_S1_PA"/>
</dbReference>
<evidence type="ECO:0000256" key="3">
    <source>
        <dbReference type="ARBA" id="ARBA00022801"/>
    </source>
</evidence>
<evidence type="ECO:0000256" key="6">
    <source>
        <dbReference type="SAM" id="Phobius"/>
    </source>
</evidence>
<dbReference type="Proteomes" id="UP001597497">
    <property type="component" value="Unassembled WGS sequence"/>
</dbReference>
<dbReference type="SMART" id="SM00228">
    <property type="entry name" value="PDZ"/>
    <property type="match status" value="1"/>
</dbReference>
<evidence type="ECO:0000256" key="5">
    <source>
        <dbReference type="SAM" id="MobiDB-lite"/>
    </source>
</evidence>
<dbReference type="Pfam" id="PF13180">
    <property type="entry name" value="PDZ_2"/>
    <property type="match status" value="1"/>
</dbReference>
<keyword evidence="6" id="KW-1133">Transmembrane helix</keyword>
<evidence type="ECO:0000259" key="7">
    <source>
        <dbReference type="SMART" id="SM00228"/>
    </source>
</evidence>
<dbReference type="Pfam" id="PF13365">
    <property type="entry name" value="Trypsin_2"/>
    <property type="match status" value="1"/>
</dbReference>
<organism evidence="8 9">
    <name type="scientific">Marinicrinis sediminis</name>
    <dbReference type="NCBI Taxonomy" id="1652465"/>
    <lineage>
        <taxon>Bacteria</taxon>
        <taxon>Bacillati</taxon>
        <taxon>Bacillota</taxon>
        <taxon>Bacilli</taxon>
        <taxon>Bacillales</taxon>
        <taxon>Paenibacillaceae</taxon>
    </lineage>
</organism>
<keyword evidence="2 8" id="KW-0645">Protease</keyword>
<dbReference type="InterPro" id="IPR036034">
    <property type="entry name" value="PDZ_sf"/>
</dbReference>
<comment type="caution">
    <text evidence="8">The sequence shown here is derived from an EMBL/GenBank/DDBJ whole genome shotgun (WGS) entry which is preliminary data.</text>
</comment>
<dbReference type="Gene3D" id="2.30.42.10">
    <property type="match status" value="1"/>
</dbReference>